<organism evidence="4 5">
    <name type="scientific">Sphingomonas baiyangensis</name>
    <dbReference type="NCBI Taxonomy" id="2572576"/>
    <lineage>
        <taxon>Bacteria</taxon>
        <taxon>Pseudomonadati</taxon>
        <taxon>Pseudomonadota</taxon>
        <taxon>Alphaproteobacteria</taxon>
        <taxon>Sphingomonadales</taxon>
        <taxon>Sphingomonadaceae</taxon>
        <taxon>Sphingomonas</taxon>
    </lineage>
</organism>
<name>A0A4U1L0P2_9SPHN</name>
<dbReference type="Gene3D" id="3.10.560.10">
    <property type="entry name" value="Outer membrane lipoprotein wza domain like"/>
    <property type="match status" value="1"/>
</dbReference>
<comment type="caution">
    <text evidence="4">The sequence shown here is derived from an EMBL/GenBank/DDBJ whole genome shotgun (WGS) entry which is preliminary data.</text>
</comment>
<dbReference type="PANTHER" id="PTHR33619:SF3">
    <property type="entry name" value="POLYSACCHARIDE EXPORT PROTEIN GFCE-RELATED"/>
    <property type="match status" value="1"/>
</dbReference>
<feature type="domain" description="Polysaccharide export protein N-terminal" evidence="2">
    <location>
        <begin position="56"/>
        <end position="129"/>
    </location>
</feature>
<dbReference type="AlphaFoldDB" id="A0A4U1L0P2"/>
<accession>A0A4U1L0P2</accession>
<dbReference type="EMBL" id="SWKR01000002">
    <property type="protein sequence ID" value="TKD50311.1"/>
    <property type="molecule type" value="Genomic_DNA"/>
</dbReference>
<dbReference type="PANTHER" id="PTHR33619">
    <property type="entry name" value="POLYSACCHARIDE EXPORT PROTEIN GFCE-RELATED"/>
    <property type="match status" value="1"/>
</dbReference>
<dbReference type="Proteomes" id="UP000309138">
    <property type="component" value="Unassembled WGS sequence"/>
</dbReference>
<reference evidence="4 5" key="1">
    <citation type="submission" date="2019-04" db="EMBL/GenBank/DDBJ databases">
        <authorList>
            <person name="Yang Y."/>
            <person name="Wei D."/>
        </authorList>
    </citation>
    <scope>NUCLEOTIDE SEQUENCE [LARGE SCALE GENOMIC DNA]</scope>
    <source>
        <strain evidence="4 5">L-1-4w-11</strain>
    </source>
</reference>
<dbReference type="InterPro" id="IPR049712">
    <property type="entry name" value="Poly_export"/>
</dbReference>
<evidence type="ECO:0000313" key="5">
    <source>
        <dbReference type="Proteomes" id="UP000309138"/>
    </source>
</evidence>
<dbReference type="GO" id="GO:0015159">
    <property type="term" value="F:polysaccharide transmembrane transporter activity"/>
    <property type="evidence" value="ECO:0007669"/>
    <property type="project" value="InterPro"/>
</dbReference>
<dbReference type="InterPro" id="IPR019554">
    <property type="entry name" value="Soluble_ligand-bd"/>
</dbReference>
<evidence type="ECO:0000313" key="4">
    <source>
        <dbReference type="EMBL" id="TKD50311.1"/>
    </source>
</evidence>
<keyword evidence="1" id="KW-0732">Signal</keyword>
<evidence type="ECO:0000259" key="2">
    <source>
        <dbReference type="Pfam" id="PF02563"/>
    </source>
</evidence>
<dbReference type="InterPro" id="IPR003715">
    <property type="entry name" value="Poly_export_N"/>
</dbReference>
<gene>
    <name evidence="4" type="ORF">FBR43_05710</name>
</gene>
<keyword evidence="5" id="KW-1185">Reference proteome</keyword>
<dbReference type="Pfam" id="PF02563">
    <property type="entry name" value="Poly_export"/>
    <property type="match status" value="1"/>
</dbReference>
<dbReference type="OrthoDB" id="8410640at2"/>
<evidence type="ECO:0000259" key="3">
    <source>
        <dbReference type="Pfam" id="PF10531"/>
    </source>
</evidence>
<dbReference type="Gene3D" id="3.30.1950.10">
    <property type="entry name" value="wza like domain"/>
    <property type="match status" value="1"/>
</dbReference>
<proteinExistence type="predicted"/>
<dbReference type="RefSeq" id="WP_136942252.1">
    <property type="nucleotide sequence ID" value="NZ_SWKR01000002.1"/>
</dbReference>
<sequence length="239" mass="25794">MMVPAMLRGSRQLMAIAFAFGMALLLAGCSTGSRGGPVAYDRTDFVAPDLPAIQRTADHRLMPGDVVTINVFQVEALSGEHTVDSTGNIQLPLIGAIEAQGRTTSELAQTLTTQLDARYLRQPRVQVALKEAEAGRITVDGSVTQPGIFEIRGPTTLIQAVAMARGTDQNANPKRVVVFRTINGQRQAAAFDLTTIRTGVDPDPAIYSNDIIVVDGSRSRQAFRDFIQSVPLLAIFRPF</sequence>
<feature type="domain" description="Soluble ligand binding" evidence="3">
    <location>
        <begin position="137"/>
        <end position="184"/>
    </location>
</feature>
<evidence type="ECO:0000256" key="1">
    <source>
        <dbReference type="ARBA" id="ARBA00022729"/>
    </source>
</evidence>
<protein>
    <submittedName>
        <fullName evidence="4">Polysaccharide export protein</fullName>
    </submittedName>
</protein>
<dbReference type="Pfam" id="PF10531">
    <property type="entry name" value="SLBB"/>
    <property type="match status" value="1"/>
</dbReference>